<dbReference type="PROSITE" id="PS00211">
    <property type="entry name" value="ABC_TRANSPORTER_1"/>
    <property type="match status" value="2"/>
</dbReference>
<dbReference type="Gene3D" id="3.40.50.300">
    <property type="entry name" value="P-loop containing nucleotide triphosphate hydrolases"/>
    <property type="match status" value="2"/>
</dbReference>
<evidence type="ECO:0000256" key="7">
    <source>
        <dbReference type="ARBA" id="ARBA00022840"/>
    </source>
</evidence>
<dbReference type="PANTHER" id="PTHR43394">
    <property type="entry name" value="ATP-DEPENDENT PERMEASE MDL1, MITOCHONDRIAL"/>
    <property type="match status" value="1"/>
</dbReference>
<dbReference type="InterPro" id="IPR011527">
    <property type="entry name" value="ABC1_TM_dom"/>
</dbReference>
<evidence type="ECO:0000313" key="16">
    <source>
        <dbReference type="EMBL" id="CAD8289540.1"/>
    </source>
</evidence>
<evidence type="ECO:0000256" key="2">
    <source>
        <dbReference type="ARBA" id="ARBA00007577"/>
    </source>
</evidence>
<evidence type="ECO:0000256" key="4">
    <source>
        <dbReference type="ARBA" id="ARBA00022692"/>
    </source>
</evidence>
<evidence type="ECO:0000256" key="12">
    <source>
        <dbReference type="SAM" id="MobiDB-lite"/>
    </source>
</evidence>
<evidence type="ECO:0000256" key="3">
    <source>
        <dbReference type="ARBA" id="ARBA00022448"/>
    </source>
</evidence>
<dbReference type="InterPro" id="IPR039421">
    <property type="entry name" value="Type_1_exporter"/>
</dbReference>
<accession>A0A7R9VBU2</accession>
<feature type="domain" description="ABC transporter" evidence="14">
    <location>
        <begin position="1151"/>
        <end position="1387"/>
    </location>
</feature>
<dbReference type="GO" id="GO:0016887">
    <property type="term" value="F:ATP hydrolysis activity"/>
    <property type="evidence" value="ECO:0007669"/>
    <property type="project" value="InterPro"/>
</dbReference>
<feature type="compositionally biased region" description="Basic and acidic residues" evidence="12">
    <location>
        <begin position="782"/>
        <end position="807"/>
    </location>
</feature>
<keyword evidence="10" id="KW-0325">Glycoprotein</keyword>
<feature type="transmembrane region" description="Helical" evidence="13">
    <location>
        <begin position="214"/>
        <end position="232"/>
    </location>
</feature>
<dbReference type="InterPro" id="IPR027417">
    <property type="entry name" value="P-loop_NTPase"/>
</dbReference>
<dbReference type="CDD" id="cd03249">
    <property type="entry name" value="ABC_MTABC3_MDL1_MDL2"/>
    <property type="match status" value="2"/>
</dbReference>
<evidence type="ECO:0000256" key="9">
    <source>
        <dbReference type="ARBA" id="ARBA00023136"/>
    </source>
</evidence>
<keyword evidence="6" id="KW-0547">Nucleotide-binding</keyword>
<dbReference type="SUPFAM" id="SSF90123">
    <property type="entry name" value="ABC transporter transmembrane region"/>
    <property type="match status" value="2"/>
</dbReference>
<dbReference type="GO" id="GO:0005743">
    <property type="term" value="C:mitochondrial inner membrane"/>
    <property type="evidence" value="ECO:0007669"/>
    <property type="project" value="TreeGrafter"/>
</dbReference>
<feature type="compositionally biased region" description="Acidic residues" evidence="12">
    <location>
        <begin position="22"/>
        <end position="34"/>
    </location>
</feature>
<feature type="domain" description="ABC transmembrane type-1" evidence="15">
    <location>
        <begin position="69"/>
        <end position="356"/>
    </location>
</feature>
<gene>
    <name evidence="16" type="ORF">CEUR00632_LOCUS9579</name>
</gene>
<dbReference type="GO" id="GO:0005524">
    <property type="term" value="F:ATP binding"/>
    <property type="evidence" value="ECO:0007669"/>
    <property type="project" value="UniProtKB-KW"/>
</dbReference>
<reference evidence="16" key="1">
    <citation type="submission" date="2021-01" db="EMBL/GenBank/DDBJ databases">
        <authorList>
            <person name="Corre E."/>
            <person name="Pelletier E."/>
            <person name="Niang G."/>
            <person name="Scheremetjew M."/>
            <person name="Finn R."/>
            <person name="Kale V."/>
            <person name="Holt S."/>
            <person name="Cochrane G."/>
            <person name="Meng A."/>
            <person name="Brown T."/>
            <person name="Cohen L."/>
        </authorList>
    </citation>
    <scope>NUCLEOTIDE SEQUENCE</scope>
    <source>
        <strain evidence="16">CCMP219</strain>
    </source>
</reference>
<feature type="transmembrane region" description="Helical" evidence="13">
    <location>
        <begin position="970"/>
        <end position="991"/>
    </location>
</feature>
<dbReference type="Pfam" id="PF00005">
    <property type="entry name" value="ABC_tran"/>
    <property type="match status" value="2"/>
</dbReference>
<name>A0A7R9VBU2_9CHLO</name>
<dbReference type="PROSITE" id="PS50893">
    <property type="entry name" value="ABC_TRANSPORTER_2"/>
    <property type="match status" value="2"/>
</dbReference>
<comment type="subunit">
    <text evidence="11">Interacts with 1-naphthylphthalamic acid (NPA).</text>
</comment>
<evidence type="ECO:0000256" key="11">
    <source>
        <dbReference type="ARBA" id="ARBA00062948"/>
    </source>
</evidence>
<evidence type="ECO:0000259" key="15">
    <source>
        <dbReference type="PROSITE" id="PS50929"/>
    </source>
</evidence>
<evidence type="ECO:0000259" key="14">
    <source>
        <dbReference type="PROSITE" id="PS50893"/>
    </source>
</evidence>
<evidence type="ECO:0000256" key="1">
    <source>
        <dbReference type="ARBA" id="ARBA00004651"/>
    </source>
</evidence>
<feature type="region of interest" description="Disordered" evidence="12">
    <location>
        <begin position="770"/>
        <end position="807"/>
    </location>
</feature>
<feature type="region of interest" description="Disordered" evidence="12">
    <location>
        <begin position="1392"/>
        <end position="1421"/>
    </location>
</feature>
<proteinExistence type="inferred from homology"/>
<dbReference type="PANTHER" id="PTHR43394:SF11">
    <property type="entry name" value="ATP-BINDING CASSETTE TRANSPORTER"/>
    <property type="match status" value="1"/>
</dbReference>
<feature type="transmembrane region" description="Helical" evidence="13">
    <location>
        <begin position="1089"/>
        <end position="1110"/>
    </location>
</feature>
<keyword evidence="4 13" id="KW-0812">Transmembrane</keyword>
<feature type="transmembrane region" description="Helical" evidence="13">
    <location>
        <begin position="873"/>
        <end position="901"/>
    </location>
</feature>
<evidence type="ECO:0000256" key="10">
    <source>
        <dbReference type="ARBA" id="ARBA00023180"/>
    </source>
</evidence>
<dbReference type="GO" id="GO:0090374">
    <property type="term" value="P:oligopeptide export from mitochondrion"/>
    <property type="evidence" value="ECO:0007669"/>
    <property type="project" value="TreeGrafter"/>
</dbReference>
<evidence type="ECO:0000256" key="5">
    <source>
        <dbReference type="ARBA" id="ARBA00022737"/>
    </source>
</evidence>
<dbReference type="PROSITE" id="PS50929">
    <property type="entry name" value="ABC_TM1F"/>
    <property type="match status" value="2"/>
</dbReference>
<dbReference type="InterPro" id="IPR036640">
    <property type="entry name" value="ABC1_TM_sf"/>
</dbReference>
<feature type="transmembrane region" description="Helical" evidence="13">
    <location>
        <begin position="824"/>
        <end position="853"/>
    </location>
</feature>
<dbReference type="InterPro" id="IPR017871">
    <property type="entry name" value="ABC_transporter-like_CS"/>
</dbReference>
<dbReference type="FunFam" id="3.40.50.300:FF:000066">
    <property type="entry name" value="ABC transporter B family member 1"/>
    <property type="match status" value="1"/>
</dbReference>
<keyword evidence="9 13" id="KW-0472">Membrane</keyword>
<feature type="compositionally biased region" description="Low complexity" evidence="12">
    <location>
        <begin position="634"/>
        <end position="643"/>
    </location>
</feature>
<dbReference type="GO" id="GO:0005886">
    <property type="term" value="C:plasma membrane"/>
    <property type="evidence" value="ECO:0007669"/>
    <property type="project" value="UniProtKB-SubCell"/>
</dbReference>
<feature type="compositionally biased region" description="Acidic residues" evidence="12">
    <location>
        <begin position="644"/>
        <end position="656"/>
    </location>
</feature>
<keyword evidence="7" id="KW-0067">ATP-binding</keyword>
<dbReference type="FunFam" id="3.40.50.300:FF:000205">
    <property type="entry name" value="ABC transporter B family member 4"/>
    <property type="match status" value="1"/>
</dbReference>
<comment type="similarity">
    <text evidence="2">Belongs to the ABC transporter superfamily. ABCB family. Multidrug resistance exporter (TC 3.A.1.201) subfamily.</text>
</comment>
<comment type="subcellular location">
    <subcellularLocation>
        <location evidence="1">Cell membrane</location>
        <topology evidence="1">Multi-pass membrane protein</topology>
    </subcellularLocation>
</comment>
<protein>
    <submittedName>
        <fullName evidence="16">Uncharacterized protein</fullName>
    </submittedName>
</protein>
<sequence length="1421" mass="152695">MPTPPEPEEVKSLAPFSTEKLADDDAPPVAVADDETVKDTQKTDKEEVPKCSFIKLFSHADRTDHVFMALGTFGSCVHGCAFPLFSIVFGDFVDIFGDFENSPDFMSRVSEVALYFVYIAIGALVAAYLQNAFWTWTSSRQAARLRTHYLSAVLRQEIAYFDTQATAGALMQSLAEDGNVVQMATGDKLGHFQQHLTSFVVGYIIAFWRGWDMALVMVGSLPFLAGVGAALSKMTTTFNAKSDESYKQASELAGQSIGQIRTVVAYTAEPRSCDAYFKTLDQPLRSGYWFALIQGVCTGGVNAVLYWTYALAFIYGGWRVSTGDYTGGDVMNVLIAALIAGFSLGQATPVLATFAKGCAGGARLFAVMERVPKIDPETRGGAEPDTCVGAIELRDVCFTYPARRDMQVLKNFSLSIPAGYKAALVGQSGSGKSTVAQLLERFYDPDSGVVLLDGMDLRQLDLKWLRAHTGLVSQEPTLFATTIFENILMGRPDASEEEVIAAAKAANANDFINRLPSAYQTSVGERGLSLSGGQKQRIAIARAILKNPQVMLLDEATSALDTESERLVQKALDNLVVGRTTIIIAHRLSTIQDADLIAVVNRGELVETGTHDELIRGDTTYASLVRLQMQAEQDAPPAAASGSSDDDETSDMEESGDVGAKHEMSTVSAAPLLGASSGGDGADGAAEKPSKLTTLFGRGSKDLGRGSKDLGRGSKDLGETALKLAGDVMAARADIGAHDVEFGPPIGQPPGAAAVGATVAKGGLLSGKKSSRWMSLKRKPRKQDAMDDVEMAKADKEDGGEEEKKPKPVDVPLSRLVAMNKPEWLYIIVGSIAAAAVGCVQPSFALIISVMITTLYDTPKDKIMGEASFLSQMFFTIGVGVLIMSSIMFLCFGIIGGRLAYRLRQAMFKNIMYQEVGFFDMDENNSSALSAKLSKDASYVRGSVGDSLCLLLQNLFCLAYGIILACVYDWRMALVVIATLPFMVSGSIIYYQSIAGAEGGTDKLYGPANQAVSDAFGSIRIVHAYDMRDRIVALYASKVAGASKSVYKQAQIAGITSGYAQFCVFSVYGLMIWFGGLELESGRATFEEMLTAFLAILLAAMGLAQSTVGFPDIGKAKGAIQSVFPLIDRVSKIDASKPDGLKPDGGVKGNIEFDNINFWYPSRPSVQVCKNFSLSIGAGQTCALVGQSGSGKSTAVGLVERWYDPQGGRVLIDGIDIRQYNLHYLRSQISLVSQEPLLFSCSILDNIRYGKPDATMEEVEAAARTANAHGFITSLPDSFHTQVGDRGVQLSGGQKQRVAIARAVLKQPKIMLLDEATSALDAAAEREVQTALDIIMVGRTSIMVAHRLSTVRNADIIALVNAGSIAERGNHDELMQIPDSGYAKLVRAQMRAPTRGKSNKELTAMRTRPATCTSGKPRWLK</sequence>
<feature type="transmembrane region" description="Helical" evidence="13">
    <location>
        <begin position="1058"/>
        <end position="1077"/>
    </location>
</feature>
<feature type="region of interest" description="Disordered" evidence="12">
    <location>
        <begin position="631"/>
        <end position="715"/>
    </location>
</feature>
<keyword evidence="8 13" id="KW-1133">Transmembrane helix</keyword>
<feature type="transmembrane region" description="Helical" evidence="13">
    <location>
        <begin position="330"/>
        <end position="355"/>
    </location>
</feature>
<dbReference type="Pfam" id="PF00664">
    <property type="entry name" value="ABC_membrane"/>
    <property type="match status" value="2"/>
</dbReference>
<dbReference type="EMBL" id="HBEC01020572">
    <property type="protein sequence ID" value="CAD8289540.1"/>
    <property type="molecule type" value="Transcribed_RNA"/>
</dbReference>
<dbReference type="CDD" id="cd18577">
    <property type="entry name" value="ABC_6TM_Pgp_ABCB1_D1_like"/>
    <property type="match status" value="1"/>
</dbReference>
<feature type="compositionally biased region" description="Basic and acidic residues" evidence="12">
    <location>
        <begin position="699"/>
        <end position="715"/>
    </location>
</feature>
<feature type="region of interest" description="Disordered" evidence="12">
    <location>
        <begin position="1"/>
        <end position="43"/>
    </location>
</feature>
<dbReference type="CDD" id="cd18578">
    <property type="entry name" value="ABC_6TM_Pgp_ABCB1_D2_like"/>
    <property type="match status" value="1"/>
</dbReference>
<evidence type="ECO:0000256" key="8">
    <source>
        <dbReference type="ARBA" id="ARBA00022989"/>
    </source>
</evidence>
<dbReference type="Gene3D" id="1.20.1560.10">
    <property type="entry name" value="ABC transporter type 1, transmembrane domain"/>
    <property type="match status" value="2"/>
</dbReference>
<organism evidence="16">
    <name type="scientific">Chlamydomonas euryale</name>
    <dbReference type="NCBI Taxonomy" id="1486919"/>
    <lineage>
        <taxon>Eukaryota</taxon>
        <taxon>Viridiplantae</taxon>
        <taxon>Chlorophyta</taxon>
        <taxon>core chlorophytes</taxon>
        <taxon>Chlorophyceae</taxon>
        <taxon>CS clade</taxon>
        <taxon>Chlamydomonadales</taxon>
        <taxon>Chlamydomonadaceae</taxon>
        <taxon>Chlamydomonas</taxon>
    </lineage>
</organism>
<dbReference type="GO" id="GO:0015421">
    <property type="term" value="F:ABC-type oligopeptide transporter activity"/>
    <property type="evidence" value="ECO:0007669"/>
    <property type="project" value="TreeGrafter"/>
</dbReference>
<feature type="transmembrane region" description="Helical" evidence="13">
    <location>
        <begin position="112"/>
        <end position="136"/>
    </location>
</feature>
<feature type="transmembrane region" description="Helical" evidence="13">
    <location>
        <begin position="192"/>
        <end position="208"/>
    </location>
</feature>
<dbReference type="InterPro" id="IPR003593">
    <property type="entry name" value="AAA+_ATPase"/>
</dbReference>
<dbReference type="InterPro" id="IPR003439">
    <property type="entry name" value="ABC_transporter-like_ATP-bd"/>
</dbReference>
<feature type="compositionally biased region" description="Basic residues" evidence="12">
    <location>
        <begin position="770"/>
        <end position="781"/>
    </location>
</feature>
<dbReference type="SMART" id="SM00382">
    <property type="entry name" value="AAA"/>
    <property type="match status" value="2"/>
</dbReference>
<evidence type="ECO:0000256" key="13">
    <source>
        <dbReference type="SAM" id="Phobius"/>
    </source>
</evidence>
<keyword evidence="5" id="KW-0677">Repeat</keyword>
<feature type="domain" description="ABC transporter" evidence="14">
    <location>
        <begin position="391"/>
        <end position="627"/>
    </location>
</feature>
<feature type="domain" description="ABC transmembrane type-1" evidence="15">
    <location>
        <begin position="828"/>
        <end position="1115"/>
    </location>
</feature>
<dbReference type="SUPFAM" id="SSF52540">
    <property type="entry name" value="P-loop containing nucleoside triphosphate hydrolases"/>
    <property type="match status" value="2"/>
</dbReference>
<evidence type="ECO:0000256" key="6">
    <source>
        <dbReference type="ARBA" id="ARBA00022741"/>
    </source>
</evidence>
<feature type="transmembrane region" description="Helical" evidence="13">
    <location>
        <begin position="288"/>
        <end position="318"/>
    </location>
</feature>
<feature type="transmembrane region" description="Helical" evidence="13">
    <location>
        <begin position="66"/>
        <end position="92"/>
    </location>
</feature>
<keyword evidence="3" id="KW-0813">Transport</keyword>